<gene>
    <name evidence="1" type="ORF">PRUPE_7G108300</name>
</gene>
<sequence length="43" mass="4922">MDWYYDLISIGLLVKSQAWNAFFAIVPRQVLLASLDAIKLKPL</sequence>
<dbReference type="AlphaFoldDB" id="A0A251N9U2"/>
<reference evidence="1 2" key="1">
    <citation type="journal article" date="2013" name="Nat. Genet.">
        <title>The high-quality draft genome of peach (Prunus persica) identifies unique patterns of genetic diversity, domestication and genome evolution.</title>
        <authorList>
            <consortium name="International Peach Genome Initiative"/>
            <person name="Verde I."/>
            <person name="Abbott A.G."/>
            <person name="Scalabrin S."/>
            <person name="Jung S."/>
            <person name="Shu S."/>
            <person name="Marroni F."/>
            <person name="Zhebentyayeva T."/>
            <person name="Dettori M.T."/>
            <person name="Grimwood J."/>
            <person name="Cattonaro F."/>
            <person name="Zuccolo A."/>
            <person name="Rossini L."/>
            <person name="Jenkins J."/>
            <person name="Vendramin E."/>
            <person name="Meisel L.A."/>
            <person name="Decroocq V."/>
            <person name="Sosinski B."/>
            <person name="Prochnik S."/>
            <person name="Mitros T."/>
            <person name="Policriti A."/>
            <person name="Cipriani G."/>
            <person name="Dondini L."/>
            <person name="Ficklin S."/>
            <person name="Goodstein D.M."/>
            <person name="Xuan P."/>
            <person name="Del Fabbro C."/>
            <person name="Aramini V."/>
            <person name="Copetti D."/>
            <person name="Gonzalez S."/>
            <person name="Horner D.S."/>
            <person name="Falchi R."/>
            <person name="Lucas S."/>
            <person name="Mica E."/>
            <person name="Maldonado J."/>
            <person name="Lazzari B."/>
            <person name="Bielenberg D."/>
            <person name="Pirona R."/>
            <person name="Miculan M."/>
            <person name="Barakat A."/>
            <person name="Testolin R."/>
            <person name="Stella A."/>
            <person name="Tartarini S."/>
            <person name="Tonutti P."/>
            <person name="Arus P."/>
            <person name="Orellana A."/>
            <person name="Wells C."/>
            <person name="Main D."/>
            <person name="Vizzotto G."/>
            <person name="Silva H."/>
            <person name="Salamini F."/>
            <person name="Schmutz J."/>
            <person name="Morgante M."/>
            <person name="Rokhsar D.S."/>
        </authorList>
    </citation>
    <scope>NUCLEOTIDE SEQUENCE [LARGE SCALE GENOMIC DNA]</scope>
    <source>
        <strain evidence="2">cv. Nemared</strain>
    </source>
</reference>
<dbReference type="EMBL" id="CM007657">
    <property type="protein sequence ID" value="ONH96108.1"/>
    <property type="molecule type" value="Genomic_DNA"/>
</dbReference>
<dbReference type="Gramene" id="ONH96108">
    <property type="protein sequence ID" value="ONH96108"/>
    <property type="gene ID" value="PRUPE_7G108300"/>
</dbReference>
<evidence type="ECO:0000313" key="2">
    <source>
        <dbReference type="Proteomes" id="UP000006882"/>
    </source>
</evidence>
<dbReference type="Proteomes" id="UP000006882">
    <property type="component" value="Chromosome G7"/>
</dbReference>
<keyword evidence="2" id="KW-1185">Reference proteome</keyword>
<proteinExistence type="predicted"/>
<organism evidence="1 2">
    <name type="scientific">Prunus persica</name>
    <name type="common">Peach</name>
    <name type="synonym">Amygdalus persica</name>
    <dbReference type="NCBI Taxonomy" id="3760"/>
    <lineage>
        <taxon>Eukaryota</taxon>
        <taxon>Viridiplantae</taxon>
        <taxon>Streptophyta</taxon>
        <taxon>Embryophyta</taxon>
        <taxon>Tracheophyta</taxon>
        <taxon>Spermatophyta</taxon>
        <taxon>Magnoliopsida</taxon>
        <taxon>eudicotyledons</taxon>
        <taxon>Gunneridae</taxon>
        <taxon>Pentapetalae</taxon>
        <taxon>rosids</taxon>
        <taxon>fabids</taxon>
        <taxon>Rosales</taxon>
        <taxon>Rosaceae</taxon>
        <taxon>Amygdaloideae</taxon>
        <taxon>Amygdaleae</taxon>
        <taxon>Prunus</taxon>
    </lineage>
</organism>
<protein>
    <submittedName>
        <fullName evidence="1">Uncharacterized protein</fullName>
    </submittedName>
</protein>
<evidence type="ECO:0000313" key="1">
    <source>
        <dbReference type="EMBL" id="ONH96108.1"/>
    </source>
</evidence>
<name>A0A251N9U2_PRUPE</name>
<accession>A0A251N9U2</accession>